<evidence type="ECO:0000313" key="1">
    <source>
        <dbReference type="EMBL" id="KAJ8671943.1"/>
    </source>
</evidence>
<organism evidence="1 2">
    <name type="scientific">Eretmocerus hayati</name>
    <dbReference type="NCBI Taxonomy" id="131215"/>
    <lineage>
        <taxon>Eukaryota</taxon>
        <taxon>Metazoa</taxon>
        <taxon>Ecdysozoa</taxon>
        <taxon>Arthropoda</taxon>
        <taxon>Hexapoda</taxon>
        <taxon>Insecta</taxon>
        <taxon>Pterygota</taxon>
        <taxon>Neoptera</taxon>
        <taxon>Endopterygota</taxon>
        <taxon>Hymenoptera</taxon>
        <taxon>Apocrita</taxon>
        <taxon>Proctotrupomorpha</taxon>
        <taxon>Chalcidoidea</taxon>
        <taxon>Aphelinidae</taxon>
        <taxon>Aphelininae</taxon>
        <taxon>Eretmocerus</taxon>
    </lineage>
</organism>
<protein>
    <submittedName>
        <fullName evidence="1">Uncharacterized protein</fullName>
    </submittedName>
</protein>
<gene>
    <name evidence="1" type="ORF">QAD02_003202</name>
</gene>
<name>A0ACC2NMA9_9HYME</name>
<feature type="non-terminal residue" evidence="1">
    <location>
        <position position="151"/>
    </location>
</feature>
<reference evidence="1" key="1">
    <citation type="submission" date="2023-04" db="EMBL/GenBank/DDBJ databases">
        <title>A chromosome-level genome assembly of the parasitoid wasp Eretmocerus hayati.</title>
        <authorList>
            <person name="Zhong Y."/>
            <person name="Liu S."/>
            <person name="Liu Y."/>
        </authorList>
    </citation>
    <scope>NUCLEOTIDE SEQUENCE</scope>
    <source>
        <strain evidence="1">ZJU_SS_LIU_2023</strain>
    </source>
</reference>
<keyword evidence="2" id="KW-1185">Reference proteome</keyword>
<sequence length="151" mass="17163">LSLNDQVQSPCHCTMEKDNSDGSLLEDVPDESRAGAEMRPREQYRVVASSDFSENPSNALLKNDLEPLIDEHDVDEDLVSAVNYNTITSLAALKDMLHTSGEDSGNVDSFFHHYFLSHVNRLPSRNQTLSPYPWSRRLSECREEDEFDTEE</sequence>
<dbReference type="EMBL" id="CM056743">
    <property type="protein sequence ID" value="KAJ8671943.1"/>
    <property type="molecule type" value="Genomic_DNA"/>
</dbReference>
<feature type="non-terminal residue" evidence="1">
    <location>
        <position position="1"/>
    </location>
</feature>
<evidence type="ECO:0000313" key="2">
    <source>
        <dbReference type="Proteomes" id="UP001239111"/>
    </source>
</evidence>
<accession>A0ACC2NMA9</accession>
<comment type="caution">
    <text evidence="1">The sequence shown here is derived from an EMBL/GenBank/DDBJ whole genome shotgun (WGS) entry which is preliminary data.</text>
</comment>
<dbReference type="Proteomes" id="UP001239111">
    <property type="component" value="Chromosome 3"/>
</dbReference>
<proteinExistence type="predicted"/>